<dbReference type="EMBL" id="CP013277">
    <property type="protein sequence ID" value="AND28022.1"/>
    <property type="molecule type" value="Genomic_DNA"/>
</dbReference>
<keyword evidence="1" id="KW-0812">Transmembrane</keyword>
<name>A0A160LIU3_BACTI</name>
<accession>A0A160LIU3</accession>
<dbReference type="RefSeq" id="WP_000565438.1">
    <property type="nucleotide sequence ID" value="NZ_CP013277.1"/>
</dbReference>
<sequence length="62" mass="7440">MIDILELNYTFLFFLILLEVAVFLLLMNEMKHKRPDEKKVTIPLLLLTFILLVCLFSYFIVF</sequence>
<evidence type="ECO:0000256" key="1">
    <source>
        <dbReference type="SAM" id="Phobius"/>
    </source>
</evidence>
<keyword evidence="2" id="KW-0614">Plasmid</keyword>
<organism evidence="2">
    <name type="scientific">Bacillus thuringiensis subsp. israelensis</name>
    <dbReference type="NCBI Taxonomy" id="1430"/>
    <lineage>
        <taxon>Bacteria</taxon>
        <taxon>Bacillati</taxon>
        <taxon>Bacillota</taxon>
        <taxon>Bacilli</taxon>
        <taxon>Bacillales</taxon>
        <taxon>Bacillaceae</taxon>
        <taxon>Bacillus</taxon>
        <taxon>Bacillus cereus group</taxon>
    </lineage>
</organism>
<keyword evidence="1" id="KW-1133">Transmembrane helix</keyword>
<gene>
    <name evidence="2" type="ORF">ATN07_30370</name>
</gene>
<proteinExistence type="predicted"/>
<feature type="transmembrane region" description="Helical" evidence="1">
    <location>
        <begin position="6"/>
        <end position="28"/>
    </location>
</feature>
<reference evidence="2" key="1">
    <citation type="journal article" date="2017" name="Res. Microbiol.">
        <title>Comparative genomics of extrachromosomal elements in Bacillus thuringiensis subsp. israelensis.</title>
        <authorList>
            <person name="Bolotin A."/>
            <person name="Gillis A."/>
            <person name="Sanchis V."/>
            <person name="Nielsen-LeRoux C."/>
            <person name="Mahillon J."/>
            <person name="Lereclus D."/>
            <person name="Sorokin A."/>
        </authorList>
    </citation>
    <scope>NUCLEOTIDE SEQUENCE</scope>
    <source>
        <strain evidence="2">AM65-52</strain>
        <plasmid evidence="2">pAM65-52-2-350K</plasmid>
    </source>
</reference>
<evidence type="ECO:0000313" key="2">
    <source>
        <dbReference type="EMBL" id="AND28022.1"/>
    </source>
</evidence>
<dbReference type="AlphaFoldDB" id="A0A160LIU3"/>
<protein>
    <submittedName>
        <fullName evidence="2">Uncharacterized protein</fullName>
    </submittedName>
</protein>
<feature type="transmembrane region" description="Helical" evidence="1">
    <location>
        <begin position="40"/>
        <end position="61"/>
    </location>
</feature>
<keyword evidence="1" id="KW-0472">Membrane</keyword>
<geneLocation type="plasmid" evidence="2">
    <name>pAM65-52-2-350K</name>
</geneLocation>